<dbReference type="Proteomes" id="UP000199392">
    <property type="component" value="Unassembled WGS sequence"/>
</dbReference>
<protein>
    <submittedName>
        <fullName evidence="2">Uncharacterized protein</fullName>
    </submittedName>
</protein>
<evidence type="ECO:0000313" key="3">
    <source>
        <dbReference type="Proteomes" id="UP000199392"/>
    </source>
</evidence>
<keyword evidence="3" id="KW-1185">Reference proteome</keyword>
<feature type="compositionally biased region" description="Basic and acidic residues" evidence="1">
    <location>
        <begin position="30"/>
        <end position="42"/>
    </location>
</feature>
<sequence length="207" mass="23435">MQGSVRDARSHRRRAATPPPDPAECCGRPARRDRPGPEIQMRKGPVEKKWLRQRKTPGKYRALIWLRLLRSNIRAILFASRADGARRAVVIVVRSSHDERDRCQTSGDAQGCAARGHGCRNNRVGVIFLDNRSRRAGNCGRRTDHGNDGCGSNEFFEFHIRTYQNERLSLPHTVKPIFGPEIIVKTRCIGGLLQLVQPDFGHPPYPR</sequence>
<feature type="region of interest" description="Disordered" evidence="1">
    <location>
        <begin position="1"/>
        <end position="42"/>
    </location>
</feature>
<evidence type="ECO:0000313" key="2">
    <source>
        <dbReference type="EMBL" id="SFT09914.1"/>
    </source>
</evidence>
<dbReference type="AlphaFoldDB" id="A0A1I6V8K0"/>
<dbReference type="EMBL" id="FOZW01000010">
    <property type="protein sequence ID" value="SFT09914.1"/>
    <property type="molecule type" value="Genomic_DNA"/>
</dbReference>
<organism evidence="2 3">
    <name type="scientific">Alloyangia pacifica</name>
    <dbReference type="NCBI Taxonomy" id="311180"/>
    <lineage>
        <taxon>Bacteria</taxon>
        <taxon>Pseudomonadati</taxon>
        <taxon>Pseudomonadota</taxon>
        <taxon>Alphaproteobacteria</taxon>
        <taxon>Rhodobacterales</taxon>
        <taxon>Roseobacteraceae</taxon>
        <taxon>Alloyangia</taxon>
    </lineage>
</organism>
<dbReference type="STRING" id="311180.SAMN04488050_11058"/>
<name>A0A1I6V8K0_9RHOB</name>
<evidence type="ECO:0000256" key="1">
    <source>
        <dbReference type="SAM" id="MobiDB-lite"/>
    </source>
</evidence>
<reference evidence="3" key="1">
    <citation type="submission" date="2016-10" db="EMBL/GenBank/DDBJ databases">
        <authorList>
            <person name="Varghese N."/>
            <person name="Submissions S."/>
        </authorList>
    </citation>
    <scope>NUCLEOTIDE SEQUENCE [LARGE SCALE GENOMIC DNA]</scope>
    <source>
        <strain evidence="3">DSM 26894</strain>
    </source>
</reference>
<accession>A0A1I6V8K0</accession>
<proteinExistence type="predicted"/>
<gene>
    <name evidence="2" type="ORF">SAMN04488050_11058</name>
</gene>